<dbReference type="GO" id="GO:0016763">
    <property type="term" value="F:pentosyltransferase activity"/>
    <property type="evidence" value="ECO:0007669"/>
    <property type="project" value="InterPro"/>
</dbReference>
<dbReference type="AlphaFoldDB" id="A0A7V7TVW4"/>
<accession>A0A7V7TVW4</accession>
<evidence type="ECO:0000313" key="14">
    <source>
        <dbReference type="Proteomes" id="UP000432089"/>
    </source>
</evidence>
<name>A0A7V7TVW4_9HYPH</name>
<evidence type="ECO:0000256" key="11">
    <source>
        <dbReference type="HAMAP-Rule" id="MF_00766"/>
    </source>
</evidence>
<dbReference type="Gene3D" id="1.10.3810.10">
    <property type="entry name" value="Biosynthetic peptidoglycan transglycosylase-like"/>
    <property type="match status" value="1"/>
</dbReference>
<dbReference type="GO" id="GO:0009252">
    <property type="term" value="P:peptidoglycan biosynthetic process"/>
    <property type="evidence" value="ECO:0007669"/>
    <property type="project" value="UniProtKB-UniRule"/>
</dbReference>
<proteinExistence type="inferred from homology"/>
<keyword evidence="4 11" id="KW-0808">Transferase</keyword>
<dbReference type="HAMAP" id="MF_00766">
    <property type="entry name" value="PGT_MtgA"/>
    <property type="match status" value="1"/>
</dbReference>
<keyword evidence="10 11" id="KW-0961">Cell wall biogenesis/degradation</keyword>
<dbReference type="Pfam" id="PF00912">
    <property type="entry name" value="Transgly"/>
    <property type="match status" value="1"/>
</dbReference>
<dbReference type="GO" id="GO:0008955">
    <property type="term" value="F:peptidoglycan glycosyltransferase activity"/>
    <property type="evidence" value="ECO:0007669"/>
    <property type="project" value="UniProtKB-UniRule"/>
</dbReference>
<keyword evidence="1 11" id="KW-1003">Cell membrane</keyword>
<keyword evidence="8 11" id="KW-1133">Transmembrane helix</keyword>
<dbReference type="SUPFAM" id="SSF53955">
    <property type="entry name" value="Lysozyme-like"/>
    <property type="match status" value="1"/>
</dbReference>
<dbReference type="InterPro" id="IPR036950">
    <property type="entry name" value="PBP_transglycosylase"/>
</dbReference>
<evidence type="ECO:0000256" key="6">
    <source>
        <dbReference type="ARBA" id="ARBA00022960"/>
    </source>
</evidence>
<dbReference type="GO" id="GO:0008360">
    <property type="term" value="P:regulation of cell shape"/>
    <property type="evidence" value="ECO:0007669"/>
    <property type="project" value="UniProtKB-KW"/>
</dbReference>
<keyword evidence="3 11" id="KW-0328">Glycosyltransferase</keyword>
<dbReference type="Proteomes" id="UP000432089">
    <property type="component" value="Unassembled WGS sequence"/>
</dbReference>
<evidence type="ECO:0000256" key="7">
    <source>
        <dbReference type="ARBA" id="ARBA00022984"/>
    </source>
</evidence>
<dbReference type="InterPro" id="IPR001264">
    <property type="entry name" value="Glyco_trans_51"/>
</dbReference>
<evidence type="ECO:0000256" key="10">
    <source>
        <dbReference type="ARBA" id="ARBA00023316"/>
    </source>
</evidence>
<evidence type="ECO:0000256" key="3">
    <source>
        <dbReference type="ARBA" id="ARBA00022676"/>
    </source>
</evidence>
<dbReference type="PANTHER" id="PTHR30400">
    <property type="entry name" value="MONOFUNCTIONAL BIOSYNTHETIC PEPTIDOGLYCAN TRANSGLYCOSYLASE"/>
    <property type="match status" value="1"/>
</dbReference>
<evidence type="ECO:0000256" key="5">
    <source>
        <dbReference type="ARBA" id="ARBA00022692"/>
    </source>
</evidence>
<organism evidence="13 14">
    <name type="scientific">Plantimonas leprariae</name>
    <dbReference type="NCBI Taxonomy" id="2615207"/>
    <lineage>
        <taxon>Bacteria</taxon>
        <taxon>Pseudomonadati</taxon>
        <taxon>Pseudomonadota</taxon>
        <taxon>Alphaproteobacteria</taxon>
        <taxon>Hyphomicrobiales</taxon>
        <taxon>Aurantimonadaceae</taxon>
        <taxon>Plantimonas</taxon>
    </lineage>
</organism>
<dbReference type="RefSeq" id="WP_150970254.1">
    <property type="nucleotide sequence ID" value="NZ_VZDO01000010.1"/>
</dbReference>
<sequence length="235" mass="25964">MIRRVLGFLLVTFAVLALLPIALVPVYAIPAVHPVSTLMLFDWARLKPVAREWVPLADISPVLVRTVMLSEDGQYCYHRGVDWRELNGVIDDALEGESTRGASTIPMQTAKNLFLWTSRSFVRKGLEVPLALYADLILSKPRLMEIYLNVAEFGEGIYGVQAASWHYFEKPAFALSSREAALLAKTLPAPSKRNPGKPSRMLSQIASRIEGRAKRAGGFSDCVVEPAQRQAKADG</sequence>
<dbReference type="InterPro" id="IPR023346">
    <property type="entry name" value="Lysozyme-like_dom_sf"/>
</dbReference>
<dbReference type="UniPathway" id="UPA00219"/>
<protein>
    <recommendedName>
        <fullName evidence="11">Biosynthetic peptidoglycan transglycosylase</fullName>
        <ecNumber evidence="11">2.4.99.28</ecNumber>
    </recommendedName>
    <alternativeName>
        <fullName evidence="11">Glycan polymerase</fullName>
    </alternativeName>
    <alternativeName>
        <fullName evidence="11">Peptidoglycan glycosyltransferase MtgA</fullName>
        <shortName evidence="11">PGT</shortName>
    </alternativeName>
</protein>
<keyword evidence="14" id="KW-1185">Reference proteome</keyword>
<evidence type="ECO:0000256" key="4">
    <source>
        <dbReference type="ARBA" id="ARBA00022679"/>
    </source>
</evidence>
<gene>
    <name evidence="11 13" type="primary">mtgA</name>
    <name evidence="13" type="ORF">F6X38_12970</name>
</gene>
<evidence type="ECO:0000256" key="8">
    <source>
        <dbReference type="ARBA" id="ARBA00022989"/>
    </source>
</evidence>
<comment type="pathway">
    <text evidence="11">Cell wall biogenesis; peptidoglycan biosynthesis.</text>
</comment>
<evidence type="ECO:0000313" key="13">
    <source>
        <dbReference type="EMBL" id="KAB0679249.1"/>
    </source>
</evidence>
<evidence type="ECO:0000256" key="1">
    <source>
        <dbReference type="ARBA" id="ARBA00022475"/>
    </source>
</evidence>
<keyword evidence="9 11" id="KW-0472">Membrane</keyword>
<feature type="domain" description="Glycosyl transferase family 51" evidence="12">
    <location>
        <begin position="48"/>
        <end position="202"/>
    </location>
</feature>
<dbReference type="GO" id="GO:0005886">
    <property type="term" value="C:plasma membrane"/>
    <property type="evidence" value="ECO:0007669"/>
    <property type="project" value="UniProtKB-SubCell"/>
</dbReference>
<comment type="similarity">
    <text evidence="11">Belongs to the glycosyltransferase 51 family.</text>
</comment>
<keyword evidence="7 11" id="KW-0573">Peptidoglycan synthesis</keyword>
<evidence type="ECO:0000256" key="9">
    <source>
        <dbReference type="ARBA" id="ARBA00023136"/>
    </source>
</evidence>
<dbReference type="EMBL" id="VZDO01000010">
    <property type="protein sequence ID" value="KAB0679249.1"/>
    <property type="molecule type" value="Genomic_DNA"/>
</dbReference>
<comment type="catalytic activity">
    <reaction evidence="11">
        <text>[GlcNAc-(1-&gt;4)-Mur2Ac(oyl-L-Ala-gamma-D-Glu-L-Lys-D-Ala-D-Ala)](n)-di-trans,octa-cis-undecaprenyl diphosphate + beta-D-GlcNAc-(1-&gt;4)-Mur2Ac(oyl-L-Ala-gamma-D-Glu-L-Lys-D-Ala-D-Ala)-di-trans,octa-cis-undecaprenyl diphosphate = [GlcNAc-(1-&gt;4)-Mur2Ac(oyl-L-Ala-gamma-D-Glu-L-Lys-D-Ala-D-Ala)](n+1)-di-trans,octa-cis-undecaprenyl diphosphate + di-trans,octa-cis-undecaprenyl diphosphate + H(+)</text>
        <dbReference type="Rhea" id="RHEA:23708"/>
        <dbReference type="Rhea" id="RHEA-COMP:9602"/>
        <dbReference type="Rhea" id="RHEA-COMP:9603"/>
        <dbReference type="ChEBI" id="CHEBI:15378"/>
        <dbReference type="ChEBI" id="CHEBI:58405"/>
        <dbReference type="ChEBI" id="CHEBI:60033"/>
        <dbReference type="ChEBI" id="CHEBI:78435"/>
        <dbReference type="EC" id="2.4.99.28"/>
    </reaction>
</comment>
<evidence type="ECO:0000256" key="2">
    <source>
        <dbReference type="ARBA" id="ARBA00022519"/>
    </source>
</evidence>
<dbReference type="PANTHER" id="PTHR30400:SF0">
    <property type="entry name" value="BIOSYNTHETIC PEPTIDOGLYCAN TRANSGLYCOSYLASE"/>
    <property type="match status" value="1"/>
</dbReference>
<dbReference type="EC" id="2.4.99.28" evidence="11"/>
<keyword evidence="6 11" id="KW-0133">Cell shape</keyword>
<keyword evidence="2 11" id="KW-0997">Cell inner membrane</keyword>
<dbReference type="GO" id="GO:0071555">
    <property type="term" value="P:cell wall organization"/>
    <property type="evidence" value="ECO:0007669"/>
    <property type="project" value="UniProtKB-KW"/>
</dbReference>
<reference evidence="13 14" key="1">
    <citation type="submission" date="2019-09" db="EMBL/GenBank/DDBJ databases">
        <title>YIM 132180 draft genome.</title>
        <authorList>
            <person name="Zhang K."/>
        </authorList>
    </citation>
    <scope>NUCLEOTIDE SEQUENCE [LARGE SCALE GENOMIC DNA]</scope>
    <source>
        <strain evidence="13 14">YIM 132180</strain>
    </source>
</reference>
<keyword evidence="5 11" id="KW-0812">Transmembrane</keyword>
<evidence type="ECO:0000259" key="12">
    <source>
        <dbReference type="Pfam" id="PF00912"/>
    </source>
</evidence>
<dbReference type="GO" id="GO:0009274">
    <property type="term" value="C:peptidoglycan-based cell wall"/>
    <property type="evidence" value="ECO:0007669"/>
    <property type="project" value="InterPro"/>
</dbReference>
<comment type="function">
    <text evidence="11">Peptidoglycan polymerase that catalyzes glycan chain elongation from lipid-linked precursors.</text>
</comment>
<comment type="caution">
    <text evidence="13">The sequence shown here is derived from an EMBL/GenBank/DDBJ whole genome shotgun (WGS) entry which is preliminary data.</text>
</comment>
<comment type="subcellular location">
    <subcellularLocation>
        <location evidence="11">Cell inner membrane</location>
        <topology evidence="11">Single-pass membrane protein</topology>
    </subcellularLocation>
</comment>
<dbReference type="InterPro" id="IPR011812">
    <property type="entry name" value="Pep_trsgly"/>
</dbReference>